<dbReference type="Proteomes" id="UP000829398">
    <property type="component" value="Chromosome 2"/>
</dbReference>
<comment type="caution">
    <text evidence="1">The sequence shown here is derived from an EMBL/GenBank/DDBJ whole genome shotgun (WGS) entry which is preliminary data.</text>
</comment>
<evidence type="ECO:0000313" key="2">
    <source>
        <dbReference type="Proteomes" id="UP000829398"/>
    </source>
</evidence>
<gene>
    <name evidence="1" type="ORF">KPL71_003510</name>
</gene>
<keyword evidence="2" id="KW-1185">Reference proteome</keyword>
<proteinExistence type="predicted"/>
<sequence>MFVIIILVITCASQVVSGRSMHEPSIVEKHEQWMAQHGRTYKDELEKAMRLNIFKQNLEYIEKANKEGNRTYKLGTNEFSDLTNEEFRASYTGYNRPVPSVSRQSSRPSTFKYQNVTDVPTSIDWREKGAVTHIKDQGQCGNGGLMDKAFEYIIENKGLASEADYPYRHEEGTCDNQKEKAVAATISKYEDLPKGDEQALLQAVSNQPVSVCVEASGRAFHFYKSGVLNADCGNNCDHGVAVVGFGTAEEENGAKYWLIKNSWGETWGESGYIRILRDAGLCGIATAASYPVAI</sequence>
<name>A0ACB8MZH0_CITSI</name>
<organism evidence="1 2">
    <name type="scientific">Citrus sinensis</name>
    <name type="common">Sweet orange</name>
    <name type="synonym">Citrus aurantium var. sinensis</name>
    <dbReference type="NCBI Taxonomy" id="2711"/>
    <lineage>
        <taxon>Eukaryota</taxon>
        <taxon>Viridiplantae</taxon>
        <taxon>Streptophyta</taxon>
        <taxon>Embryophyta</taxon>
        <taxon>Tracheophyta</taxon>
        <taxon>Spermatophyta</taxon>
        <taxon>Magnoliopsida</taxon>
        <taxon>eudicotyledons</taxon>
        <taxon>Gunneridae</taxon>
        <taxon>Pentapetalae</taxon>
        <taxon>rosids</taxon>
        <taxon>malvids</taxon>
        <taxon>Sapindales</taxon>
        <taxon>Rutaceae</taxon>
        <taxon>Aurantioideae</taxon>
        <taxon>Citrus</taxon>
    </lineage>
</organism>
<protein>
    <submittedName>
        <fullName evidence="1">Cysteine proteinase</fullName>
    </submittedName>
</protein>
<dbReference type="EMBL" id="CM039171">
    <property type="protein sequence ID" value="KAH9790790.1"/>
    <property type="molecule type" value="Genomic_DNA"/>
</dbReference>
<accession>A0ACB8MZH0</accession>
<evidence type="ECO:0000313" key="1">
    <source>
        <dbReference type="EMBL" id="KAH9790790.1"/>
    </source>
</evidence>
<reference evidence="2" key="1">
    <citation type="journal article" date="2023" name="Hortic. Res.">
        <title>A chromosome-level phased genome enabling allele-level studies in sweet orange: a case study on citrus Huanglongbing tolerance.</title>
        <authorList>
            <person name="Wu B."/>
            <person name="Yu Q."/>
            <person name="Deng Z."/>
            <person name="Duan Y."/>
            <person name="Luo F."/>
            <person name="Gmitter F. Jr."/>
        </authorList>
    </citation>
    <scope>NUCLEOTIDE SEQUENCE [LARGE SCALE GENOMIC DNA]</scope>
    <source>
        <strain evidence="2">cv. Valencia</strain>
    </source>
</reference>